<proteinExistence type="predicted"/>
<dbReference type="PRINTS" id="PR00625">
    <property type="entry name" value="JDOMAIN"/>
</dbReference>
<dbReference type="PANTHER" id="PTHR43096:SF52">
    <property type="entry name" value="DNAJ HOMOLOG 1, MITOCHONDRIAL-RELATED"/>
    <property type="match status" value="1"/>
</dbReference>
<evidence type="ECO:0000259" key="3">
    <source>
        <dbReference type="PROSITE" id="PS50076"/>
    </source>
</evidence>
<keyword evidence="5" id="KW-1185">Reference proteome</keyword>
<reference evidence="4 5" key="1">
    <citation type="submission" date="2022-01" db="EMBL/GenBank/DDBJ databases">
        <title>Dethiosulfovibrio faecalis sp. nov., a novel proteolytic, non-sulfur-reducing bacterium isolated from a marine aquaculture solid waste bioreactor.</title>
        <authorList>
            <person name="Grabowski S."/>
            <person name="Apolinario E."/>
            <person name="Schneider N."/>
            <person name="Marshall C.W."/>
            <person name="Sowers K.R."/>
        </authorList>
    </citation>
    <scope>NUCLEOTIDE SEQUENCE [LARGE SCALE GENOMIC DNA]</scope>
    <source>
        <strain evidence="4 5">DSM 12537</strain>
    </source>
</reference>
<evidence type="ECO:0000313" key="5">
    <source>
        <dbReference type="Proteomes" id="UP001200430"/>
    </source>
</evidence>
<dbReference type="Pfam" id="PF01556">
    <property type="entry name" value="DnaJ_C"/>
    <property type="match status" value="1"/>
</dbReference>
<name>A0ABS9EQR7_9BACT</name>
<evidence type="ECO:0000256" key="2">
    <source>
        <dbReference type="SAM" id="MobiDB-lite"/>
    </source>
</evidence>
<dbReference type="InterPro" id="IPR008971">
    <property type="entry name" value="HSP40/DnaJ_pept-bd"/>
</dbReference>
<accession>A0ABS9EQR7</accession>
<dbReference type="SUPFAM" id="SSF46565">
    <property type="entry name" value="Chaperone J-domain"/>
    <property type="match status" value="1"/>
</dbReference>
<dbReference type="InterPro" id="IPR018253">
    <property type="entry name" value="DnaJ_domain_CS"/>
</dbReference>
<dbReference type="InterPro" id="IPR036869">
    <property type="entry name" value="J_dom_sf"/>
</dbReference>
<feature type="region of interest" description="Disordered" evidence="2">
    <location>
        <begin position="188"/>
        <end position="207"/>
    </location>
</feature>
<dbReference type="PROSITE" id="PS00636">
    <property type="entry name" value="DNAJ_1"/>
    <property type="match status" value="1"/>
</dbReference>
<dbReference type="SUPFAM" id="SSF49493">
    <property type="entry name" value="HSP40/DnaJ peptide-binding domain"/>
    <property type="match status" value="2"/>
</dbReference>
<dbReference type="EMBL" id="JAKGUD010000017">
    <property type="protein sequence ID" value="MCF4143505.1"/>
    <property type="molecule type" value="Genomic_DNA"/>
</dbReference>
<organism evidence="4 5">
    <name type="scientific">Dethiosulfovibrio marinus</name>
    <dbReference type="NCBI Taxonomy" id="133532"/>
    <lineage>
        <taxon>Bacteria</taxon>
        <taxon>Thermotogati</taxon>
        <taxon>Synergistota</taxon>
        <taxon>Synergistia</taxon>
        <taxon>Synergistales</taxon>
        <taxon>Dethiosulfovibrionaceae</taxon>
        <taxon>Dethiosulfovibrio</taxon>
    </lineage>
</organism>
<dbReference type="Gene3D" id="2.60.260.20">
    <property type="entry name" value="Urease metallochaperone UreE, N-terminal domain"/>
    <property type="match status" value="2"/>
</dbReference>
<protein>
    <submittedName>
        <fullName evidence="4">DnaJ domain-containing protein</fullName>
    </submittedName>
</protein>
<feature type="compositionally biased region" description="Gly residues" evidence="2">
    <location>
        <begin position="195"/>
        <end position="204"/>
    </location>
</feature>
<dbReference type="InterPro" id="IPR001623">
    <property type="entry name" value="DnaJ_domain"/>
</dbReference>
<dbReference type="Proteomes" id="UP001200430">
    <property type="component" value="Unassembled WGS sequence"/>
</dbReference>
<dbReference type="RefSeq" id="WP_236100207.1">
    <property type="nucleotide sequence ID" value="NZ_JAKGUD010000017.1"/>
</dbReference>
<gene>
    <name evidence="4" type="ORF">L2W38_11850</name>
</gene>
<dbReference type="CDD" id="cd06257">
    <property type="entry name" value="DnaJ"/>
    <property type="match status" value="1"/>
</dbReference>
<evidence type="ECO:0000256" key="1">
    <source>
        <dbReference type="ARBA" id="ARBA00023186"/>
    </source>
</evidence>
<dbReference type="CDD" id="cd10747">
    <property type="entry name" value="DnaJ_C"/>
    <property type="match status" value="1"/>
</dbReference>
<dbReference type="InterPro" id="IPR002939">
    <property type="entry name" value="DnaJ_C"/>
</dbReference>
<dbReference type="Gene3D" id="1.10.287.110">
    <property type="entry name" value="DnaJ domain"/>
    <property type="match status" value="1"/>
</dbReference>
<dbReference type="Pfam" id="PF00226">
    <property type="entry name" value="DnaJ"/>
    <property type="match status" value="1"/>
</dbReference>
<evidence type="ECO:0000313" key="4">
    <source>
        <dbReference type="EMBL" id="MCF4143505.1"/>
    </source>
</evidence>
<dbReference type="PANTHER" id="PTHR43096">
    <property type="entry name" value="DNAJ HOMOLOG 1, MITOCHONDRIAL-RELATED"/>
    <property type="match status" value="1"/>
</dbReference>
<dbReference type="PROSITE" id="PS50076">
    <property type="entry name" value="DNAJ_2"/>
    <property type="match status" value="1"/>
</dbReference>
<sequence>MSVQYKDYYEILGVSKSAEESEIKRAYRKLAKKYHPDVNKSTEGEKRYKEVNEAYEVLRDPKKRKLYDELGPNWQNGQDFAPPGEGYGGYGPGGRRVHMDFGGDMGGFSDFFKTIFGNMGGMGMDGMSMEDDMFFGGGGQSRGRDQSVTLEIPLSDAAKAPIKRKMTLQGPRGRRTLEVNLPRGIADGSKLTLKGQGGQSGGSPRGDLHITVKLIEDSRFEVRGHDLTTTVKVTPWDAALGMDALAVSTLDGSVKIKLPQGTQTGRRLRLKGKGLPLRGSGNGDLYVKIEIVIPEKLTDRERELFEALREESTFAPK</sequence>
<comment type="caution">
    <text evidence="4">The sequence shown here is derived from an EMBL/GenBank/DDBJ whole genome shotgun (WGS) entry which is preliminary data.</text>
</comment>
<feature type="domain" description="J" evidence="3">
    <location>
        <begin position="7"/>
        <end position="71"/>
    </location>
</feature>
<dbReference type="SMART" id="SM00271">
    <property type="entry name" value="DnaJ"/>
    <property type="match status" value="1"/>
</dbReference>
<keyword evidence="1" id="KW-0143">Chaperone</keyword>